<dbReference type="Pfam" id="PF02643">
    <property type="entry name" value="DUF192"/>
    <property type="match status" value="1"/>
</dbReference>
<keyword evidence="2" id="KW-0732">Signal</keyword>
<sequence length="193" mass="20676">MKHIALLALFGFLASVAGAQLPPAPAGDPANPDTVIEFGEPEPVTVETDDGFVSFSALIADSDPERQRGLMFREALADDEAMLFDYETVQPASIWMRNTLISLDIIFIAEDGRIVKIVANAQPLTLRSNESDFPILGVLEVRGGLARDVGIRPGDIVRHRIFGNTEPEQGPVVDGATDDESAGDAAEDTDEDG</sequence>
<gene>
    <name evidence="3" type="ORF">V0U79_01355</name>
</gene>
<keyword evidence="4" id="KW-1185">Reference proteome</keyword>
<feature type="compositionally biased region" description="Acidic residues" evidence="1">
    <location>
        <begin position="176"/>
        <end position="193"/>
    </location>
</feature>
<feature type="region of interest" description="Disordered" evidence="1">
    <location>
        <begin position="162"/>
        <end position="193"/>
    </location>
</feature>
<dbReference type="Proteomes" id="UP001354971">
    <property type="component" value="Unassembled WGS sequence"/>
</dbReference>
<dbReference type="InterPro" id="IPR003795">
    <property type="entry name" value="DUF192"/>
</dbReference>
<name>A0ABU7LM53_9PROT</name>
<reference evidence="3 4" key="1">
    <citation type="submission" date="2024-01" db="EMBL/GenBank/DDBJ databases">
        <title>Hyphobacterium bacterium isolated from marine sediment.</title>
        <authorList>
            <person name="Zhao S."/>
        </authorList>
    </citation>
    <scope>NUCLEOTIDE SEQUENCE [LARGE SCALE GENOMIC DNA]</scope>
    <source>
        <strain evidence="4">HN65</strain>
    </source>
</reference>
<dbReference type="PANTHER" id="PTHR37953">
    <property type="entry name" value="UPF0127 PROTEIN MJ1496"/>
    <property type="match status" value="1"/>
</dbReference>
<accession>A0ABU7LM53</accession>
<dbReference type="Gene3D" id="2.60.120.1140">
    <property type="entry name" value="Protein of unknown function DUF192"/>
    <property type="match status" value="1"/>
</dbReference>
<evidence type="ECO:0000313" key="3">
    <source>
        <dbReference type="EMBL" id="MEE2524996.1"/>
    </source>
</evidence>
<proteinExistence type="predicted"/>
<dbReference type="InterPro" id="IPR038695">
    <property type="entry name" value="Saro_0823-like_sf"/>
</dbReference>
<dbReference type="EMBL" id="JAZDRP010000001">
    <property type="protein sequence ID" value="MEE2524996.1"/>
    <property type="molecule type" value="Genomic_DNA"/>
</dbReference>
<dbReference type="PANTHER" id="PTHR37953:SF1">
    <property type="entry name" value="UPF0127 PROTEIN MJ1496"/>
    <property type="match status" value="1"/>
</dbReference>
<dbReference type="RefSeq" id="WP_330197660.1">
    <property type="nucleotide sequence ID" value="NZ_JAZDRP010000001.1"/>
</dbReference>
<protein>
    <submittedName>
        <fullName evidence="3">DUF192 domain-containing protein</fullName>
    </submittedName>
</protein>
<evidence type="ECO:0000256" key="2">
    <source>
        <dbReference type="SAM" id="SignalP"/>
    </source>
</evidence>
<feature type="signal peptide" evidence="2">
    <location>
        <begin position="1"/>
        <end position="19"/>
    </location>
</feature>
<comment type="caution">
    <text evidence="3">The sequence shown here is derived from an EMBL/GenBank/DDBJ whole genome shotgun (WGS) entry which is preliminary data.</text>
</comment>
<evidence type="ECO:0000313" key="4">
    <source>
        <dbReference type="Proteomes" id="UP001354971"/>
    </source>
</evidence>
<organism evidence="3 4">
    <name type="scientific">Hyphobacterium lacteum</name>
    <dbReference type="NCBI Taxonomy" id="3116575"/>
    <lineage>
        <taxon>Bacteria</taxon>
        <taxon>Pseudomonadati</taxon>
        <taxon>Pseudomonadota</taxon>
        <taxon>Alphaproteobacteria</taxon>
        <taxon>Maricaulales</taxon>
        <taxon>Maricaulaceae</taxon>
        <taxon>Hyphobacterium</taxon>
    </lineage>
</organism>
<feature type="chain" id="PRO_5045452083" evidence="2">
    <location>
        <begin position="20"/>
        <end position="193"/>
    </location>
</feature>
<evidence type="ECO:0000256" key="1">
    <source>
        <dbReference type="SAM" id="MobiDB-lite"/>
    </source>
</evidence>